<evidence type="ECO:0000256" key="5">
    <source>
        <dbReference type="ARBA" id="ARBA00022989"/>
    </source>
</evidence>
<dbReference type="InterPro" id="IPR003918">
    <property type="entry name" value="NADH_UbQ_OxRdtase"/>
</dbReference>
<protein>
    <submittedName>
        <fullName evidence="10">Proton-conducting transporter membrane subunit</fullName>
    </submittedName>
</protein>
<evidence type="ECO:0000256" key="6">
    <source>
        <dbReference type="ARBA" id="ARBA00023136"/>
    </source>
</evidence>
<sequence>MTWAQFTLGALVLLPVLTSALTVAAPRSREGQRRLGAGLGVLTAVALVALMVPLLWTVTVDGDVIELALGGYQAPLGIHLRADGLSVAFLALSVIVGGIVSVYAAAMPQAIGHRRFWPLWLACWGGLHAVFVSGDLFNTYVGLELVGMTAVGLVAIGGRDSWQAALRYLFVAVLGSLLLLLGIGLLVSVTGTLDVMQIREVLAGSMDQQRPAVVLALGLITVGMGLKVALMPFHAWLIPAHAGAPSAVSALLSALVIKAPVFVLLRLWLWVVPQGEDLRFLSLVLSVLGATAIIAGAVLALRQSRLKPLIAYSTVAQVGYWFLFAALIGGASADSLTGMPGADVTEDEVISSAVVGTVALVLGHGVAKAAMFLAAGFLKDLYGTDEIARLRGVGRDHPGLVMAMGLAAVGLAGLPISLSFSGKWLVTTSAVATGEYWVVGVIVVGTVLSSAYLVTAIAPLLVESEDEGTAVELPKWQLDHTPALTQWAPLVLGLLTVGTGFLGAWLGGLLEVGAPW</sequence>
<feature type="transmembrane region" description="Helical" evidence="8">
    <location>
        <begin position="213"/>
        <end position="238"/>
    </location>
</feature>
<evidence type="ECO:0000256" key="1">
    <source>
        <dbReference type="ARBA" id="ARBA00004651"/>
    </source>
</evidence>
<feature type="transmembrane region" description="Helical" evidence="8">
    <location>
        <begin position="436"/>
        <end position="462"/>
    </location>
</feature>
<feature type="domain" description="NADH:quinone oxidoreductase/Mrp antiporter transmembrane" evidence="9">
    <location>
        <begin position="133"/>
        <end position="327"/>
    </location>
</feature>
<dbReference type="PANTHER" id="PTHR42703">
    <property type="entry name" value="NADH DEHYDROGENASE"/>
    <property type="match status" value="1"/>
</dbReference>
<dbReference type="InterPro" id="IPR001750">
    <property type="entry name" value="ND/Mrp_TM"/>
</dbReference>
<feature type="transmembrane region" description="Helical" evidence="8">
    <location>
        <begin position="6"/>
        <end position="25"/>
    </location>
</feature>
<feature type="transmembrane region" description="Helical" evidence="8">
    <location>
        <begin position="280"/>
        <end position="302"/>
    </location>
</feature>
<feature type="transmembrane region" description="Helical" evidence="8">
    <location>
        <begin position="399"/>
        <end position="416"/>
    </location>
</feature>
<keyword evidence="6 8" id="KW-0472">Membrane</keyword>
<feature type="transmembrane region" description="Helical" evidence="8">
    <location>
        <begin position="309"/>
        <end position="333"/>
    </location>
</feature>
<keyword evidence="5 8" id="KW-1133">Transmembrane helix</keyword>
<feature type="domain" description="NADH:quinone oxidoreductase/Mrp antiporter transmembrane" evidence="9">
    <location>
        <begin position="353"/>
        <end position="449"/>
    </location>
</feature>
<evidence type="ECO:0000256" key="7">
    <source>
        <dbReference type="RuleBase" id="RU000320"/>
    </source>
</evidence>
<keyword evidence="4 7" id="KW-0812">Transmembrane</keyword>
<feature type="transmembrane region" description="Helical" evidence="8">
    <location>
        <begin position="37"/>
        <end position="56"/>
    </location>
</feature>
<dbReference type="PANTHER" id="PTHR42703:SF1">
    <property type="entry name" value="NA(+)_H(+) ANTIPORTER SUBUNIT D1"/>
    <property type="match status" value="1"/>
</dbReference>
<gene>
    <name evidence="10" type="ORF">RIL96_07205</name>
</gene>
<keyword evidence="11" id="KW-1185">Reference proteome</keyword>
<comment type="caution">
    <text evidence="10">The sequence shown here is derived from an EMBL/GenBank/DDBJ whole genome shotgun (WGS) entry which is preliminary data.</text>
</comment>
<evidence type="ECO:0000256" key="8">
    <source>
        <dbReference type="SAM" id="Phobius"/>
    </source>
</evidence>
<feature type="transmembrane region" description="Helical" evidence="8">
    <location>
        <begin position="353"/>
        <end position="378"/>
    </location>
</feature>
<comment type="subcellular location">
    <subcellularLocation>
        <location evidence="1">Cell membrane</location>
        <topology evidence="1">Multi-pass membrane protein</topology>
    </subcellularLocation>
    <subcellularLocation>
        <location evidence="7">Membrane</location>
        <topology evidence="7">Multi-pass membrane protein</topology>
    </subcellularLocation>
</comment>
<reference evidence="10 11" key="1">
    <citation type="submission" date="2023-09" db="EMBL/GenBank/DDBJ databases">
        <title>Description of three actinobacteria isolated from air of manufacturing shop in a pharmaceutical factory.</title>
        <authorList>
            <person name="Zhang D.-F."/>
        </authorList>
    </citation>
    <scope>NUCLEOTIDE SEQUENCE [LARGE SCALE GENOMIC DNA]</scope>
    <source>
        <strain evidence="10 11">LY-0111</strain>
    </source>
</reference>
<evidence type="ECO:0000256" key="3">
    <source>
        <dbReference type="ARBA" id="ARBA00022475"/>
    </source>
</evidence>
<proteinExistence type="inferred from homology"/>
<evidence type="ECO:0000256" key="4">
    <source>
        <dbReference type="ARBA" id="ARBA00022692"/>
    </source>
</evidence>
<feature type="transmembrane region" description="Helical" evidence="8">
    <location>
        <begin position="168"/>
        <end position="193"/>
    </location>
</feature>
<evidence type="ECO:0000259" key="9">
    <source>
        <dbReference type="Pfam" id="PF00361"/>
    </source>
</evidence>
<feature type="transmembrane region" description="Helical" evidence="8">
    <location>
        <begin position="483"/>
        <end position="506"/>
    </location>
</feature>
<feature type="transmembrane region" description="Helical" evidence="8">
    <location>
        <begin position="250"/>
        <end position="268"/>
    </location>
</feature>
<dbReference type="Proteomes" id="UP001251870">
    <property type="component" value="Unassembled WGS sequence"/>
</dbReference>
<organism evidence="10 11">
    <name type="scientific">Nesterenkonia aerolata</name>
    <dbReference type="NCBI Taxonomy" id="3074079"/>
    <lineage>
        <taxon>Bacteria</taxon>
        <taxon>Bacillati</taxon>
        <taxon>Actinomycetota</taxon>
        <taxon>Actinomycetes</taxon>
        <taxon>Micrococcales</taxon>
        <taxon>Micrococcaceae</taxon>
        <taxon>Nesterenkonia</taxon>
    </lineage>
</organism>
<comment type="similarity">
    <text evidence="2">Belongs to the CPA3 antiporters (TC 2.A.63) subunit D family.</text>
</comment>
<dbReference type="RefSeq" id="WP_310548341.1">
    <property type="nucleotide sequence ID" value="NZ_JAVKGR010000007.1"/>
</dbReference>
<accession>A0ABU2DS61</accession>
<dbReference type="InterPro" id="IPR050586">
    <property type="entry name" value="CPA3_Na-H_Antiporter_D"/>
</dbReference>
<evidence type="ECO:0000313" key="11">
    <source>
        <dbReference type="Proteomes" id="UP001251870"/>
    </source>
</evidence>
<dbReference type="EMBL" id="JAVKGR010000007">
    <property type="protein sequence ID" value="MDR8019352.1"/>
    <property type="molecule type" value="Genomic_DNA"/>
</dbReference>
<feature type="transmembrane region" description="Helical" evidence="8">
    <location>
        <begin position="140"/>
        <end position="156"/>
    </location>
</feature>
<evidence type="ECO:0000313" key="10">
    <source>
        <dbReference type="EMBL" id="MDR8019352.1"/>
    </source>
</evidence>
<evidence type="ECO:0000256" key="2">
    <source>
        <dbReference type="ARBA" id="ARBA00005346"/>
    </source>
</evidence>
<name>A0ABU2DS61_9MICC</name>
<dbReference type="Pfam" id="PF00361">
    <property type="entry name" value="Proton_antipo_M"/>
    <property type="match status" value="2"/>
</dbReference>
<keyword evidence="3" id="KW-1003">Cell membrane</keyword>
<dbReference type="PRINTS" id="PR01437">
    <property type="entry name" value="NUOXDRDTASE4"/>
</dbReference>
<feature type="transmembrane region" description="Helical" evidence="8">
    <location>
        <begin position="85"/>
        <end position="104"/>
    </location>
</feature>